<feature type="region of interest" description="Disordered" evidence="4">
    <location>
        <begin position="25"/>
        <end position="52"/>
    </location>
</feature>
<feature type="repeat" description="PPR" evidence="3">
    <location>
        <begin position="499"/>
        <end position="533"/>
    </location>
</feature>
<keyword evidence="2" id="KW-0677">Repeat</keyword>
<dbReference type="InterPro" id="IPR046960">
    <property type="entry name" value="PPR_At4g14850-like_plant"/>
</dbReference>
<dbReference type="Pfam" id="PF13041">
    <property type="entry name" value="PPR_2"/>
    <property type="match status" value="3"/>
</dbReference>
<sequence length="803" mass="91086">MAAPLVWRCIYGSYAPENLSRKRMEARNAAQAPEVSSKLRKKRSGKATQTHERTCLVRGVKPNSLTLLRALKAFADRGSMDDALYVFEKMNRSETYIWNVVIRGLFSSGLFQEAIEFYYKMENEGVRSDNFTFPFVIKACSELLCLVEGQKIHAKLIKKGLDLDVYICNFLIEFYAELGLIELAEKVFKGMDVKDMVSWNSMVSGYQAVGDGLSSLICFREMLDMRKKPDKFSMISSLSACSMEDFLRSGKEIHCQAIRSGLELEIMVQTSLVDMYGKCGEVNYADRVFSRIFSRNIVAWNAMIGAYSLNAHHLESLSCLKRMQEEDNLIPDNVTMINLLPSCSQLEALLIGKSIHGYTIRRNHVPHIVLETALVDLYGKCGVLKLAECVFGQMHEKNLVSWNAMISAYVQNGRNGEALDLFQDLWHVHHKPDAVTIAGILPAYADLALICECKQVHAYIVKSELVPNTFISNSIMYTYAKCGDLQSARKIFDHMIYKDVVSWNTIMMSYAIHGFGATSIQFFSEMKEKGLEPNRSTFVSLLSSCSISGLVDEGWEFFSSMKTQHGIDPGIEHFGCMLDLLGRTRNLDAARHFVEEIHVVPTARIWGSLLAASRKSNDVVLAELAAREIFSLEHDNTGCYVLLANMHAEAGRWENVKRIKYVMEKNGISKTIGCSTVEISGKRHRFINQDKSHTQKNTIYDVLDIVLREDRYVHSLNKFRPEDLIKRRAKSPETHSAKLAICFGLISTEVGNPVIVRKNTRICENCHNSGKKISQFTKREIILRDSKMFHHFRDGSCSCRDYW</sequence>
<evidence type="ECO:0000256" key="1">
    <source>
        <dbReference type="ARBA" id="ARBA00006643"/>
    </source>
</evidence>
<reference evidence="6 7" key="1">
    <citation type="submission" date="2021-09" db="EMBL/GenBank/DDBJ databases">
        <title>Genomic insights and catalytic innovation underlie evolution of tropane alkaloids biosynthesis.</title>
        <authorList>
            <person name="Wang Y.-J."/>
            <person name="Tian T."/>
            <person name="Huang J.-P."/>
            <person name="Huang S.-X."/>
        </authorList>
    </citation>
    <scope>NUCLEOTIDE SEQUENCE [LARGE SCALE GENOMIC DNA]</scope>
    <source>
        <strain evidence="6">KIB-2018</strain>
        <tissue evidence="6">Leaf</tissue>
    </source>
</reference>
<dbReference type="InterPro" id="IPR032867">
    <property type="entry name" value="DYW_dom"/>
</dbReference>
<dbReference type="PANTHER" id="PTHR47926">
    <property type="entry name" value="PENTATRICOPEPTIDE REPEAT-CONTAINING PROTEIN"/>
    <property type="match status" value="1"/>
</dbReference>
<dbReference type="GO" id="GO:0003723">
    <property type="term" value="F:RNA binding"/>
    <property type="evidence" value="ECO:0007669"/>
    <property type="project" value="InterPro"/>
</dbReference>
<dbReference type="Pfam" id="PF14432">
    <property type="entry name" value="DYW_deaminase"/>
    <property type="match status" value="1"/>
</dbReference>
<proteinExistence type="inferred from homology"/>
<dbReference type="Proteomes" id="UP001159364">
    <property type="component" value="Linkage Group LG04"/>
</dbReference>
<evidence type="ECO:0000259" key="5">
    <source>
        <dbReference type="Pfam" id="PF14432"/>
    </source>
</evidence>
<dbReference type="Pfam" id="PF20431">
    <property type="entry name" value="E_motif"/>
    <property type="match status" value="1"/>
</dbReference>
<feature type="repeat" description="PPR" evidence="3">
    <location>
        <begin position="94"/>
        <end position="128"/>
    </location>
</feature>
<evidence type="ECO:0000256" key="3">
    <source>
        <dbReference type="PROSITE-ProRule" id="PRU00708"/>
    </source>
</evidence>
<dbReference type="Pfam" id="PF01535">
    <property type="entry name" value="PPR"/>
    <property type="match status" value="4"/>
</dbReference>
<keyword evidence="7" id="KW-1185">Reference proteome</keyword>
<dbReference type="FunFam" id="1.25.40.10:FF:000351">
    <property type="entry name" value="Pentatricopeptide repeat-containing protein"/>
    <property type="match status" value="1"/>
</dbReference>
<dbReference type="EMBL" id="JAIWQS010000004">
    <property type="protein sequence ID" value="KAJ8767049.1"/>
    <property type="molecule type" value="Genomic_DNA"/>
</dbReference>
<dbReference type="InterPro" id="IPR046848">
    <property type="entry name" value="E_motif"/>
</dbReference>
<dbReference type="Gene3D" id="1.25.40.10">
    <property type="entry name" value="Tetratricopeptide repeat domain"/>
    <property type="match status" value="6"/>
</dbReference>
<dbReference type="InterPro" id="IPR002885">
    <property type="entry name" value="PPR_rpt"/>
</dbReference>
<accession>A0AAV8TLM1</accession>
<dbReference type="FunFam" id="1.25.40.10:FF:000344">
    <property type="entry name" value="Pentatricopeptide repeat-containing protein"/>
    <property type="match status" value="1"/>
</dbReference>
<feature type="repeat" description="PPR" evidence="3">
    <location>
        <begin position="195"/>
        <end position="229"/>
    </location>
</feature>
<dbReference type="NCBIfam" id="TIGR00756">
    <property type="entry name" value="PPR"/>
    <property type="match status" value="3"/>
</dbReference>
<dbReference type="GO" id="GO:0009451">
    <property type="term" value="P:RNA modification"/>
    <property type="evidence" value="ECO:0007669"/>
    <property type="project" value="InterPro"/>
</dbReference>
<evidence type="ECO:0000256" key="4">
    <source>
        <dbReference type="SAM" id="MobiDB-lite"/>
    </source>
</evidence>
<organism evidence="6 7">
    <name type="scientific">Erythroxylum novogranatense</name>
    <dbReference type="NCBI Taxonomy" id="1862640"/>
    <lineage>
        <taxon>Eukaryota</taxon>
        <taxon>Viridiplantae</taxon>
        <taxon>Streptophyta</taxon>
        <taxon>Embryophyta</taxon>
        <taxon>Tracheophyta</taxon>
        <taxon>Spermatophyta</taxon>
        <taxon>Magnoliopsida</taxon>
        <taxon>eudicotyledons</taxon>
        <taxon>Gunneridae</taxon>
        <taxon>Pentapetalae</taxon>
        <taxon>rosids</taxon>
        <taxon>fabids</taxon>
        <taxon>Malpighiales</taxon>
        <taxon>Erythroxylaceae</taxon>
        <taxon>Erythroxylum</taxon>
    </lineage>
</organism>
<comment type="similarity">
    <text evidence="1">Belongs to the PPR family. PCMP-H subfamily.</text>
</comment>
<evidence type="ECO:0000313" key="6">
    <source>
        <dbReference type="EMBL" id="KAJ8767049.1"/>
    </source>
</evidence>
<protein>
    <recommendedName>
        <fullName evidence="5">DYW domain-containing protein</fullName>
    </recommendedName>
</protein>
<gene>
    <name evidence="6" type="ORF">K2173_012560</name>
</gene>
<dbReference type="FunFam" id="1.25.40.10:FF:000725">
    <property type="entry name" value="Pentatricopeptide repeat-containing protein At3g63370, chloroplastic"/>
    <property type="match status" value="1"/>
</dbReference>
<dbReference type="InterPro" id="IPR011990">
    <property type="entry name" value="TPR-like_helical_dom_sf"/>
</dbReference>
<evidence type="ECO:0000313" key="7">
    <source>
        <dbReference type="Proteomes" id="UP001159364"/>
    </source>
</evidence>
<name>A0AAV8TLM1_9ROSI</name>
<evidence type="ECO:0000256" key="2">
    <source>
        <dbReference type="ARBA" id="ARBA00022737"/>
    </source>
</evidence>
<feature type="repeat" description="PPR" evidence="3">
    <location>
        <begin position="398"/>
        <end position="432"/>
    </location>
</feature>
<comment type="caution">
    <text evidence="6">The sequence shown here is derived from an EMBL/GenBank/DDBJ whole genome shotgun (WGS) entry which is preliminary data.</text>
</comment>
<dbReference type="FunFam" id="1.25.40.10:FF:000090">
    <property type="entry name" value="Pentatricopeptide repeat-containing protein, chloroplastic"/>
    <property type="match status" value="1"/>
</dbReference>
<feature type="repeat" description="PPR" evidence="3">
    <location>
        <begin position="534"/>
        <end position="569"/>
    </location>
</feature>
<dbReference type="AlphaFoldDB" id="A0AAV8TLM1"/>
<dbReference type="PROSITE" id="PS51375">
    <property type="entry name" value="PPR"/>
    <property type="match status" value="5"/>
</dbReference>
<dbReference type="PANTHER" id="PTHR47926:SF452">
    <property type="entry name" value="PENTATRICOPEPTIDE REPEAT-CONTAINING PROTEIN"/>
    <property type="match status" value="1"/>
</dbReference>
<dbReference type="GO" id="GO:0008270">
    <property type="term" value="F:zinc ion binding"/>
    <property type="evidence" value="ECO:0007669"/>
    <property type="project" value="InterPro"/>
</dbReference>
<feature type="domain" description="DYW" evidence="5">
    <location>
        <begin position="734"/>
        <end position="803"/>
    </location>
</feature>